<dbReference type="AlphaFoldDB" id="A0A6B0SRS1"/>
<evidence type="ECO:0000313" key="1">
    <source>
        <dbReference type="EMBL" id="MXR41355.1"/>
    </source>
</evidence>
<dbReference type="RefSeq" id="WP_159665551.1">
    <property type="nucleotide sequence ID" value="NZ_WUUS01000004.1"/>
</dbReference>
<dbReference type="OrthoDB" id="239538at2157"/>
<comment type="caution">
    <text evidence="1">The sequence shown here is derived from an EMBL/GenBank/DDBJ whole genome shotgun (WGS) entry which is preliminary data.</text>
</comment>
<protein>
    <submittedName>
        <fullName evidence="1">Uncharacterized protein</fullName>
    </submittedName>
</protein>
<sequence length="164" mass="17449">MFNRSLALAVASLLVVSVAVAPVTAQSDRPSWSGEVFTQLETGFDLYNDASGGLDLGPLAGQIENKRVNLYVSDGAETAVYSFRMTGDGTVVDLRESVHEDATLRMETDRETISTIADANSGDQAANRFADAVRSDDIVIKGEQGNVVAQVTWGVLNALKGLLL</sequence>
<dbReference type="Proteomes" id="UP000437065">
    <property type="component" value="Unassembled WGS sequence"/>
</dbReference>
<reference evidence="1 2" key="1">
    <citation type="submission" date="2019-12" db="EMBL/GenBank/DDBJ databases">
        <title>Isolation and characterization of three novel carbon monoxide-oxidizing members of Halobacteria from salione crusts and soils.</title>
        <authorList>
            <person name="Myers M.R."/>
            <person name="King G.M."/>
        </authorList>
    </citation>
    <scope>NUCLEOTIDE SEQUENCE [LARGE SCALE GENOMIC DNA]</scope>
    <source>
        <strain evidence="1 2">WSA2</strain>
    </source>
</reference>
<keyword evidence="2" id="KW-1185">Reference proteome</keyword>
<proteinExistence type="predicted"/>
<evidence type="ECO:0000313" key="2">
    <source>
        <dbReference type="Proteomes" id="UP000437065"/>
    </source>
</evidence>
<name>A0A6B0SRS1_9EURY</name>
<gene>
    <name evidence="1" type="ORF">GRX01_08385</name>
</gene>
<organism evidence="1 2">
    <name type="scientific">Halobaculum saliterrae</name>
    <dbReference type="NCBI Taxonomy" id="2073113"/>
    <lineage>
        <taxon>Archaea</taxon>
        <taxon>Methanobacteriati</taxon>
        <taxon>Methanobacteriota</taxon>
        <taxon>Stenosarchaea group</taxon>
        <taxon>Halobacteria</taxon>
        <taxon>Halobacteriales</taxon>
        <taxon>Haloferacaceae</taxon>
        <taxon>Halobaculum</taxon>
    </lineage>
</organism>
<accession>A0A6B0SRS1</accession>
<dbReference type="EMBL" id="WUUS01000004">
    <property type="protein sequence ID" value="MXR41355.1"/>
    <property type="molecule type" value="Genomic_DNA"/>
</dbReference>